<evidence type="ECO:0000256" key="3">
    <source>
        <dbReference type="ARBA" id="ARBA00023163"/>
    </source>
</evidence>
<evidence type="ECO:0000313" key="6">
    <source>
        <dbReference type="Proteomes" id="UP001596378"/>
    </source>
</evidence>
<dbReference type="PANTHER" id="PTHR46796:SF6">
    <property type="entry name" value="ARAC SUBFAMILY"/>
    <property type="match status" value="1"/>
</dbReference>
<dbReference type="Gene3D" id="3.40.50.1980">
    <property type="entry name" value="Nitrogenase molybdenum iron protein domain"/>
    <property type="match status" value="1"/>
</dbReference>
<dbReference type="PROSITE" id="PS00041">
    <property type="entry name" value="HTH_ARAC_FAMILY_1"/>
    <property type="match status" value="1"/>
</dbReference>
<evidence type="ECO:0000313" key="5">
    <source>
        <dbReference type="EMBL" id="MFC7146964.1"/>
    </source>
</evidence>
<dbReference type="PRINTS" id="PR00032">
    <property type="entry name" value="HTHARAC"/>
</dbReference>
<dbReference type="Gene3D" id="1.10.10.60">
    <property type="entry name" value="Homeodomain-like"/>
    <property type="match status" value="2"/>
</dbReference>
<reference evidence="6" key="1">
    <citation type="journal article" date="2019" name="Int. J. Syst. Evol. Microbiol.">
        <title>The Global Catalogue of Microorganisms (GCM) 10K type strain sequencing project: providing services to taxonomists for standard genome sequencing and annotation.</title>
        <authorList>
            <consortium name="The Broad Institute Genomics Platform"/>
            <consortium name="The Broad Institute Genome Sequencing Center for Infectious Disease"/>
            <person name="Wu L."/>
            <person name="Ma J."/>
        </authorList>
    </citation>
    <scope>NUCLEOTIDE SEQUENCE [LARGE SCALE GENOMIC DNA]</scope>
    <source>
        <strain evidence="6">KCTC 12907</strain>
    </source>
</reference>
<dbReference type="EMBL" id="JBHTAI010000001">
    <property type="protein sequence ID" value="MFC7146964.1"/>
    <property type="molecule type" value="Genomic_DNA"/>
</dbReference>
<dbReference type="InterPro" id="IPR018060">
    <property type="entry name" value="HTH_AraC"/>
</dbReference>
<dbReference type="PROSITE" id="PS01124">
    <property type="entry name" value="HTH_ARAC_FAMILY_2"/>
    <property type="match status" value="1"/>
</dbReference>
<feature type="domain" description="HTH araC/xylS-type" evidence="4">
    <location>
        <begin position="167"/>
        <end position="265"/>
    </location>
</feature>
<evidence type="ECO:0000256" key="1">
    <source>
        <dbReference type="ARBA" id="ARBA00023015"/>
    </source>
</evidence>
<dbReference type="SMART" id="SM00342">
    <property type="entry name" value="HTH_ARAC"/>
    <property type="match status" value="1"/>
</dbReference>
<dbReference type="PANTHER" id="PTHR46796">
    <property type="entry name" value="HTH-TYPE TRANSCRIPTIONAL ACTIVATOR RHAS-RELATED"/>
    <property type="match status" value="1"/>
</dbReference>
<dbReference type="InterPro" id="IPR018062">
    <property type="entry name" value="HTH_AraC-typ_CS"/>
</dbReference>
<keyword evidence="2" id="KW-0238">DNA-binding</keyword>
<evidence type="ECO:0000259" key="4">
    <source>
        <dbReference type="PROSITE" id="PS01124"/>
    </source>
</evidence>
<dbReference type="RefSeq" id="WP_378046741.1">
    <property type="nucleotide sequence ID" value="NZ_JBHMDN010000012.1"/>
</dbReference>
<dbReference type="Proteomes" id="UP001596378">
    <property type="component" value="Unassembled WGS sequence"/>
</dbReference>
<keyword evidence="1" id="KW-0805">Transcription regulation</keyword>
<evidence type="ECO:0000256" key="2">
    <source>
        <dbReference type="ARBA" id="ARBA00023125"/>
    </source>
</evidence>
<proteinExistence type="predicted"/>
<gene>
    <name evidence="5" type="ORF">ACFQMJ_00340</name>
</gene>
<dbReference type="InterPro" id="IPR009057">
    <property type="entry name" value="Homeodomain-like_sf"/>
</dbReference>
<sequence length="516" mass="57899">MHTAGVAPLQYLGSAELPLAGGERLALPAESCDRFGICLHSDLRVSRGDSGDRGIRVPAGELFHLPAGCVVSIVPLASSRVSLLTVSFSGPGFSVEQGGSAVRGGLQKFRMPLMKNWVSEFAEKPAEELLLPDYYLAQARLYALAAAYENARRNPVRDEADLSDYLEQTRQRIRDNYDAALDMEELARNSGVSASRFYKAFRQMTGLSPLKYLITRRLAASLRLLADPGVSVTEAAHSVGYTDEYYFSRLFKKQMGIAPTDYAARAQASIAALCPIFRGDLAVLGITPRVVLKRDWDLDEANRESYLREVREAKPDQILSGPLADDLIAELRTIAPLTVYPWHDRPWKTRLADFSRLLGLETVARRWLTDFDSKTDNARQHVEEQLSGTPYLIVGVRRGNFRAYGKLKRKFTDLLYDELHFRAPPAADAIGFLDMPDVRDVIGLDSDHVLFLVEFPADDAFCDELERRWKTGAERGGEGRRCLFIRLGEPFLYNAEMHERLVDQIVDYLLSDDRTK</sequence>
<dbReference type="SUPFAM" id="SSF53807">
    <property type="entry name" value="Helical backbone' metal receptor"/>
    <property type="match status" value="1"/>
</dbReference>
<keyword evidence="6" id="KW-1185">Reference proteome</keyword>
<name>A0ABW2F4F9_9BACL</name>
<protein>
    <submittedName>
        <fullName evidence="5">Helix-turn-helix domain-containing protein</fullName>
    </submittedName>
</protein>
<dbReference type="Pfam" id="PF12833">
    <property type="entry name" value="HTH_18"/>
    <property type="match status" value="1"/>
</dbReference>
<dbReference type="InterPro" id="IPR020449">
    <property type="entry name" value="Tscrpt_reg_AraC-type_HTH"/>
</dbReference>
<accession>A0ABW2F4F9</accession>
<organism evidence="5 6">
    <name type="scientific">Cohnella cellulosilytica</name>
    <dbReference type="NCBI Taxonomy" id="986710"/>
    <lineage>
        <taxon>Bacteria</taxon>
        <taxon>Bacillati</taxon>
        <taxon>Bacillota</taxon>
        <taxon>Bacilli</taxon>
        <taxon>Bacillales</taxon>
        <taxon>Paenibacillaceae</taxon>
        <taxon>Cohnella</taxon>
    </lineage>
</organism>
<comment type="caution">
    <text evidence="5">The sequence shown here is derived from an EMBL/GenBank/DDBJ whole genome shotgun (WGS) entry which is preliminary data.</text>
</comment>
<dbReference type="InterPro" id="IPR050204">
    <property type="entry name" value="AraC_XylS_family_regulators"/>
</dbReference>
<keyword evidence="3" id="KW-0804">Transcription</keyword>
<dbReference type="SUPFAM" id="SSF46689">
    <property type="entry name" value="Homeodomain-like"/>
    <property type="match status" value="2"/>
</dbReference>